<feature type="domain" description="Methyltransferase" evidence="1">
    <location>
        <begin position="1"/>
        <end position="40"/>
    </location>
</feature>
<dbReference type="InterPro" id="IPR041698">
    <property type="entry name" value="Methyltransf_25"/>
</dbReference>
<dbReference type="AlphaFoldDB" id="A0A075HY85"/>
<evidence type="ECO:0000313" key="2">
    <source>
        <dbReference type="EMBL" id="AIF21346.1"/>
    </source>
</evidence>
<sequence length="48" mass="5154">MDVGCGTGLFAYGLSKLGPKQVLGIDFSKNAIEIAKKPIKIIICNIKF</sequence>
<dbReference type="InterPro" id="IPR029063">
    <property type="entry name" value="SAM-dependent_MTases_sf"/>
</dbReference>
<organism evidence="2">
    <name type="scientific">uncultured marine thaumarchaeote SAT1000_04_B06</name>
    <dbReference type="NCBI Taxonomy" id="1456354"/>
    <lineage>
        <taxon>Archaea</taxon>
        <taxon>Nitrososphaerota</taxon>
        <taxon>environmental samples</taxon>
    </lineage>
</organism>
<protein>
    <recommendedName>
        <fullName evidence="1">Methyltransferase domain-containing protein</fullName>
    </recommendedName>
</protein>
<evidence type="ECO:0000259" key="1">
    <source>
        <dbReference type="Pfam" id="PF13649"/>
    </source>
</evidence>
<proteinExistence type="predicted"/>
<dbReference type="EMBL" id="KF901189">
    <property type="protein sequence ID" value="AIF21346.1"/>
    <property type="molecule type" value="Genomic_DNA"/>
</dbReference>
<dbReference type="CDD" id="cd02440">
    <property type="entry name" value="AdoMet_MTases"/>
    <property type="match status" value="1"/>
</dbReference>
<accession>A0A075HY85</accession>
<dbReference type="SUPFAM" id="SSF53335">
    <property type="entry name" value="S-adenosyl-L-methionine-dependent methyltransferases"/>
    <property type="match status" value="1"/>
</dbReference>
<name>A0A075HY85_9ARCH</name>
<reference evidence="2" key="1">
    <citation type="journal article" date="2014" name="Genome Biol. Evol.">
        <title>Pangenome evidence for extensive interdomain horizontal transfer affecting lineage core and shell genes in uncultured planktonic thaumarchaeota and euryarchaeota.</title>
        <authorList>
            <person name="Deschamps P."/>
            <person name="Zivanovic Y."/>
            <person name="Moreira D."/>
            <person name="Rodriguez-Valera F."/>
            <person name="Lopez-Garcia P."/>
        </authorList>
    </citation>
    <scope>NUCLEOTIDE SEQUENCE</scope>
</reference>
<dbReference type="Gene3D" id="3.40.50.150">
    <property type="entry name" value="Vaccinia Virus protein VP39"/>
    <property type="match status" value="1"/>
</dbReference>
<dbReference type="Pfam" id="PF13649">
    <property type="entry name" value="Methyltransf_25"/>
    <property type="match status" value="1"/>
</dbReference>